<evidence type="ECO:0000313" key="2">
    <source>
        <dbReference type="EMBL" id="KAL3807830.1"/>
    </source>
</evidence>
<feature type="region of interest" description="Disordered" evidence="1">
    <location>
        <begin position="406"/>
        <end position="501"/>
    </location>
</feature>
<comment type="caution">
    <text evidence="2">The sequence shown here is derived from an EMBL/GenBank/DDBJ whole genome shotgun (WGS) entry which is preliminary data.</text>
</comment>
<feature type="compositionally biased region" description="Basic and acidic residues" evidence="1">
    <location>
        <begin position="479"/>
        <end position="489"/>
    </location>
</feature>
<name>A0ABD3R4P1_9STRA</name>
<feature type="compositionally biased region" description="Basic and acidic residues" evidence="1">
    <location>
        <begin position="279"/>
        <end position="290"/>
    </location>
</feature>
<accession>A0ABD3R4P1</accession>
<keyword evidence="3" id="KW-1185">Reference proteome</keyword>
<protein>
    <submittedName>
        <fullName evidence="2">Uncharacterized protein</fullName>
    </submittedName>
</protein>
<feature type="compositionally biased region" description="Basic and acidic residues" evidence="1">
    <location>
        <begin position="96"/>
        <end position="107"/>
    </location>
</feature>
<organism evidence="2 3">
    <name type="scientific">Cyclostephanos tholiformis</name>
    <dbReference type="NCBI Taxonomy" id="382380"/>
    <lineage>
        <taxon>Eukaryota</taxon>
        <taxon>Sar</taxon>
        <taxon>Stramenopiles</taxon>
        <taxon>Ochrophyta</taxon>
        <taxon>Bacillariophyta</taxon>
        <taxon>Coscinodiscophyceae</taxon>
        <taxon>Thalassiosirophycidae</taxon>
        <taxon>Stephanodiscales</taxon>
        <taxon>Stephanodiscaceae</taxon>
        <taxon>Cyclostephanos</taxon>
    </lineage>
</organism>
<reference evidence="2 3" key="1">
    <citation type="submission" date="2024-10" db="EMBL/GenBank/DDBJ databases">
        <title>Updated reference genomes for cyclostephanoid diatoms.</title>
        <authorList>
            <person name="Roberts W.R."/>
            <person name="Alverson A.J."/>
        </authorList>
    </citation>
    <scope>NUCLEOTIDE SEQUENCE [LARGE SCALE GENOMIC DNA]</scope>
    <source>
        <strain evidence="2 3">AJA228-03</strain>
    </source>
</reference>
<dbReference type="Proteomes" id="UP001530377">
    <property type="component" value="Unassembled WGS sequence"/>
</dbReference>
<dbReference type="EMBL" id="JALLPB020000578">
    <property type="protein sequence ID" value="KAL3807830.1"/>
    <property type="molecule type" value="Genomic_DNA"/>
</dbReference>
<feature type="compositionally biased region" description="Basic and acidic residues" evidence="1">
    <location>
        <begin position="406"/>
        <end position="420"/>
    </location>
</feature>
<evidence type="ECO:0000313" key="3">
    <source>
        <dbReference type="Proteomes" id="UP001530377"/>
    </source>
</evidence>
<feature type="region of interest" description="Disordered" evidence="1">
    <location>
        <begin position="241"/>
        <end position="374"/>
    </location>
</feature>
<proteinExistence type="predicted"/>
<feature type="region of interest" description="Disordered" evidence="1">
    <location>
        <begin position="1"/>
        <end position="48"/>
    </location>
</feature>
<gene>
    <name evidence="2" type="ORF">ACHAXA_009720</name>
</gene>
<evidence type="ECO:0000256" key="1">
    <source>
        <dbReference type="SAM" id="MobiDB-lite"/>
    </source>
</evidence>
<feature type="region of interest" description="Disordered" evidence="1">
    <location>
        <begin position="67"/>
        <end position="229"/>
    </location>
</feature>
<feature type="compositionally biased region" description="Low complexity" evidence="1">
    <location>
        <begin position="150"/>
        <end position="163"/>
    </location>
</feature>
<feature type="compositionally biased region" description="Polar residues" evidence="1">
    <location>
        <begin position="427"/>
        <end position="443"/>
    </location>
</feature>
<feature type="compositionally biased region" description="Gly residues" evidence="1">
    <location>
        <begin position="1"/>
        <end position="12"/>
    </location>
</feature>
<sequence length="904" mass="99113">MKMGTRAGGGGAMRDSRSLASNRSLGSYPYASNDYDHDSISTGRSLGGSSTHLSFDITRFVTTAVNFDSSESGSGVSEGGVAPTKRKAPFPLHHTHASDRDDPDKVSMDGSLNSSMRIAMSVGGSASDGRPTPPFDEHDRIKESSRLSKDSSASGSGSAETSGSSGGAVAPPSNRKVPPNFYPVKSGLSGGGKVAPAYPTSTVCEEGTLGSERSRGGSGYAGRSNDNQWDDIERELLSFTRDPRPHMHGPMSAWGSSQGTYFAGKARSQPILPSQSPHGSHEEMKGHDRASAPAKAKSSAWDEETRSSESTIFAGKARSQPILPSQSPHSSDETLGSGRPKKGEFESNLFSQLPRINNEETKGRDPASNMYGTTGTSALKRDALAQANLKPGVWEEETIGSVRLSKGESDYSGRSIKWDENEPESYRGTSSRSSLRDPSTNMYSPRRAPDSAQSITSTGMARIPIQVSSQFPHETQYLSHEETRGRIARDPSLQSCQNSRFSHEEIRGKTTRYSLTNMRGPMGTSGTNTRRVDSSQLIKEGYSTGLALALSENAARYDFRYWLVDNSGSMQIGDGHRIVWKGGKAKPVACTRWEEITQTITYHARLAAVLQCPTIFRVRTLTLFGIIFMSSLHIETSNFCSFLISKLLNDPAIRMVPPRFSVCENGASYAQAEVSSVIDIMRKVSPSGVTPLSRHILDIQEHISSMAAELRRNGKIVAVVLATDGLPTDEQGCEGEEITNEVRFIRALRSLEGLPIWTVIRLCTDEEAVRRFYNSLDDELELSVEVLDDYAAEAKEVHAHNPWITYALPLHRCRELGYHVRLFDMIDERPLTPSEIRSFCLFILGLREYDLPDPGADPKGFLKSLTTRLEKEQLQWNPIKKALTPWVLVKELKKAFSNRNCVIM</sequence>
<feature type="compositionally biased region" description="Low complexity" evidence="1">
    <location>
        <begin position="69"/>
        <end position="81"/>
    </location>
</feature>
<dbReference type="AlphaFoldDB" id="A0ABD3R4P1"/>
<feature type="compositionally biased region" description="Polar residues" evidence="1">
    <location>
        <begin position="466"/>
        <end position="478"/>
    </location>
</feature>
<feature type="compositionally biased region" description="Basic and acidic residues" evidence="1">
    <location>
        <begin position="135"/>
        <end position="149"/>
    </location>
</feature>